<comment type="caution">
    <text evidence="2">The sequence shown here is derived from an EMBL/GenBank/DDBJ whole genome shotgun (WGS) entry which is preliminary data.</text>
</comment>
<evidence type="ECO:0000313" key="3">
    <source>
        <dbReference type="Proteomes" id="UP000034196"/>
    </source>
</evidence>
<reference evidence="2" key="1">
    <citation type="submission" date="2016-10" db="EMBL/GenBank/DDBJ databases">
        <title>Genome sequence of Streptomyces mangrovisoli MUSC 149.</title>
        <authorList>
            <person name="Lee L.-H."/>
            <person name="Ser H.-L."/>
        </authorList>
    </citation>
    <scope>NUCLEOTIDE SEQUENCE [LARGE SCALE GENOMIC DNA]</scope>
    <source>
        <strain evidence="2">MUSC 149</strain>
    </source>
</reference>
<feature type="region of interest" description="Disordered" evidence="1">
    <location>
        <begin position="1"/>
        <end position="54"/>
    </location>
</feature>
<feature type="compositionally biased region" description="Low complexity" evidence="1">
    <location>
        <begin position="43"/>
        <end position="53"/>
    </location>
</feature>
<feature type="region of interest" description="Disordered" evidence="1">
    <location>
        <begin position="69"/>
        <end position="97"/>
    </location>
</feature>
<evidence type="ECO:0000313" key="2">
    <source>
        <dbReference type="EMBL" id="OIJ65267.1"/>
    </source>
</evidence>
<dbReference type="AlphaFoldDB" id="A0A1J4NSF3"/>
<keyword evidence="3" id="KW-1185">Reference proteome</keyword>
<accession>A0A1J4NSF3</accession>
<organism evidence="2 3">
    <name type="scientific">Streptomyces mangrovisoli</name>
    <dbReference type="NCBI Taxonomy" id="1428628"/>
    <lineage>
        <taxon>Bacteria</taxon>
        <taxon>Bacillati</taxon>
        <taxon>Actinomycetota</taxon>
        <taxon>Actinomycetes</taxon>
        <taxon>Kitasatosporales</taxon>
        <taxon>Streptomycetaceae</taxon>
        <taxon>Streptomyces</taxon>
    </lineage>
</organism>
<sequence>MDRTPLVLRTPLALRTPRGTDAADRARTEVSPAARPPTPPCPADADPAGGPRTRTPIYAQLVREWRARGRAVPGAPDPWRTPPERLPAGPDDVTAGA</sequence>
<name>A0A1J4NSF3_9ACTN</name>
<feature type="compositionally biased region" description="Pro residues" evidence="1">
    <location>
        <begin position="75"/>
        <end position="85"/>
    </location>
</feature>
<evidence type="ECO:0000256" key="1">
    <source>
        <dbReference type="SAM" id="MobiDB-lite"/>
    </source>
</evidence>
<dbReference type="Proteomes" id="UP000034196">
    <property type="component" value="Unassembled WGS sequence"/>
</dbReference>
<proteinExistence type="predicted"/>
<protein>
    <submittedName>
        <fullName evidence="2">Uncharacterized protein</fullName>
    </submittedName>
</protein>
<gene>
    <name evidence="2" type="ORF">WN71_024575</name>
</gene>
<dbReference type="EMBL" id="LAVA02000059">
    <property type="protein sequence ID" value="OIJ65267.1"/>
    <property type="molecule type" value="Genomic_DNA"/>
</dbReference>
<dbReference type="STRING" id="1428628.WN71_024575"/>